<keyword evidence="2" id="KW-1185">Reference proteome</keyword>
<dbReference type="STRING" id="1156985.SAMN04488118_101393"/>
<protein>
    <submittedName>
        <fullName evidence="1">NTP pyrophosphatase, house-cleaning of non-canonical NTPs</fullName>
    </submittedName>
</protein>
<dbReference type="Gene3D" id="1.10.287.1080">
    <property type="entry name" value="MazG-like"/>
    <property type="match status" value="1"/>
</dbReference>
<evidence type="ECO:0000313" key="1">
    <source>
        <dbReference type="EMBL" id="SCZ50958.1"/>
    </source>
</evidence>
<dbReference type="AlphaFoldDB" id="A0A1G5PNA2"/>
<dbReference type="SUPFAM" id="SSF101386">
    <property type="entry name" value="all-alpha NTP pyrophosphatases"/>
    <property type="match status" value="1"/>
</dbReference>
<evidence type="ECO:0000313" key="2">
    <source>
        <dbReference type="Proteomes" id="UP000198767"/>
    </source>
</evidence>
<sequence length="101" mass="11608">MSELKELSDLSQQVSDLYAARFGIERDATWHLAKLTEELGELQAAYLKMAGQGRTTSCPADLRRAMEDEVADMFAQLLLFADWQEIDLKEALRRKWAPYLK</sequence>
<organism evidence="1 2">
    <name type="scientific">Epibacterium ulvae</name>
    <dbReference type="NCBI Taxonomy" id="1156985"/>
    <lineage>
        <taxon>Bacteria</taxon>
        <taxon>Pseudomonadati</taxon>
        <taxon>Pseudomonadota</taxon>
        <taxon>Alphaproteobacteria</taxon>
        <taxon>Rhodobacterales</taxon>
        <taxon>Roseobacteraceae</taxon>
        <taxon>Epibacterium</taxon>
    </lineage>
</organism>
<reference evidence="1 2" key="1">
    <citation type="submission" date="2016-10" db="EMBL/GenBank/DDBJ databases">
        <authorList>
            <person name="de Groot N.N."/>
        </authorList>
    </citation>
    <scope>NUCLEOTIDE SEQUENCE [LARGE SCALE GENOMIC DNA]</scope>
    <source>
        <strain evidence="1 2">U95</strain>
    </source>
</reference>
<proteinExistence type="predicted"/>
<name>A0A1G5PNA2_9RHOB</name>
<dbReference type="Proteomes" id="UP000198767">
    <property type="component" value="Unassembled WGS sequence"/>
</dbReference>
<dbReference type="PANTHER" id="PTHR42702:SF1">
    <property type="entry name" value="REGULATORY PROTEIN FOR BETA-LACTAMASE"/>
    <property type="match status" value="1"/>
</dbReference>
<accession>A0A1G5PNA2</accession>
<dbReference type="EMBL" id="FMWG01000001">
    <property type="protein sequence ID" value="SCZ50958.1"/>
    <property type="molecule type" value="Genomic_DNA"/>
</dbReference>
<dbReference type="OrthoDB" id="9791898at2"/>
<dbReference type="PANTHER" id="PTHR42702">
    <property type="entry name" value="NUCLEOTIDE PYROPHOSPHOHYDROLASE"/>
    <property type="match status" value="1"/>
</dbReference>
<dbReference type="RefSeq" id="WP_090215339.1">
    <property type="nucleotide sequence ID" value="NZ_FMWG01000001.1"/>
</dbReference>
<gene>
    <name evidence="1" type="ORF">SAMN04488118_101393</name>
</gene>